<accession>A0A177CD42</accession>
<keyword evidence="2" id="KW-1185">Reference proteome</keyword>
<sequence>FGALVAVSHATSPRKDGLLWSSNLTGIDITIPEQPQWTDGHLQAFESPQGSQISRGSALAWMGHLNALRWFLSTPLQTALVIEDDVDFSLHLPSQISSAANALRTLLSPGAPETRNASLDTDPLFWANPDSWDVLWLGHCNDAASPQHVLSHPSISYPDRHIPPLDAIAPPASDLLKTFNLSDTRMLYRSFWPLCTFAYAVTRASAERILSTYGTEGKGGCIAYDVRMLEACRDHDWRCWTVVPELFHHVSGNSEIASVNTGAEKDGEGDMSGRRRPSVNIECGARNEWLWVGEEDEVGRERLLGRVREASAKGECFVDWMRGKGETEV</sequence>
<evidence type="ECO:0000313" key="2">
    <source>
        <dbReference type="Proteomes" id="UP000077069"/>
    </source>
</evidence>
<dbReference type="RefSeq" id="XP_018034995.1">
    <property type="nucleotide sequence ID" value="XM_018174535.1"/>
</dbReference>
<dbReference type="InParanoid" id="A0A177CD42"/>
<dbReference type="STRING" id="1460663.A0A177CD42"/>
<gene>
    <name evidence="1" type="ORF">CC84DRAFT_1093752</name>
</gene>
<evidence type="ECO:0000313" key="1">
    <source>
        <dbReference type="EMBL" id="OAG04630.1"/>
    </source>
</evidence>
<name>A0A177CD42_9PLEO</name>
<protein>
    <recommendedName>
        <fullName evidence="3">Glycosyltransferase family 25 protein</fullName>
    </recommendedName>
</protein>
<evidence type="ECO:0008006" key="3">
    <source>
        <dbReference type="Google" id="ProtNLM"/>
    </source>
</evidence>
<dbReference type="GeneID" id="28758021"/>
<reference evidence="1 2" key="1">
    <citation type="submission" date="2016-05" db="EMBL/GenBank/DDBJ databases">
        <title>Comparative analysis of secretome profiles of manganese(II)-oxidizing ascomycete fungi.</title>
        <authorList>
            <consortium name="DOE Joint Genome Institute"/>
            <person name="Zeiner C.A."/>
            <person name="Purvine S.O."/>
            <person name="Zink E.M."/>
            <person name="Wu S."/>
            <person name="Pasa-Tolic L."/>
            <person name="Chaput D.L."/>
            <person name="Haridas S."/>
            <person name="Grigoriev I.V."/>
            <person name="Santelli C.M."/>
            <person name="Hansel C.M."/>
        </authorList>
    </citation>
    <scope>NUCLEOTIDE SEQUENCE [LARGE SCALE GENOMIC DNA]</scope>
    <source>
        <strain evidence="1 2">AP3s5-JAC2a</strain>
    </source>
</reference>
<organism evidence="1 2">
    <name type="scientific">Paraphaeosphaeria sporulosa</name>
    <dbReference type="NCBI Taxonomy" id="1460663"/>
    <lineage>
        <taxon>Eukaryota</taxon>
        <taxon>Fungi</taxon>
        <taxon>Dikarya</taxon>
        <taxon>Ascomycota</taxon>
        <taxon>Pezizomycotina</taxon>
        <taxon>Dothideomycetes</taxon>
        <taxon>Pleosporomycetidae</taxon>
        <taxon>Pleosporales</taxon>
        <taxon>Massarineae</taxon>
        <taxon>Didymosphaeriaceae</taxon>
        <taxon>Paraphaeosphaeria</taxon>
    </lineage>
</organism>
<dbReference type="EMBL" id="KV441553">
    <property type="protein sequence ID" value="OAG04630.1"/>
    <property type="molecule type" value="Genomic_DNA"/>
</dbReference>
<dbReference type="AlphaFoldDB" id="A0A177CD42"/>
<feature type="non-terminal residue" evidence="1">
    <location>
        <position position="1"/>
    </location>
</feature>
<dbReference type="Proteomes" id="UP000077069">
    <property type="component" value="Unassembled WGS sequence"/>
</dbReference>
<proteinExistence type="predicted"/>
<dbReference type="OrthoDB" id="47375at2759"/>